<comment type="subcellular location">
    <subcellularLocation>
        <location evidence="1 7">Cell membrane</location>
        <topology evidence="1 7">Multi-pass membrane protein</topology>
    </subcellularLocation>
</comment>
<dbReference type="Pfam" id="PF12911">
    <property type="entry name" value="OppC_N"/>
    <property type="match status" value="1"/>
</dbReference>
<organism evidence="10 11">
    <name type="scientific">Candidatus Thermofonsia Clade 1 bacterium</name>
    <dbReference type="NCBI Taxonomy" id="2364210"/>
    <lineage>
        <taxon>Bacteria</taxon>
        <taxon>Bacillati</taxon>
        <taxon>Chloroflexota</taxon>
        <taxon>Candidatus Thermofontia</taxon>
        <taxon>Candidatus Thermofonsia Clade 1</taxon>
    </lineage>
</organism>
<dbReference type="InterPro" id="IPR050366">
    <property type="entry name" value="BP-dependent_transpt_permease"/>
</dbReference>
<dbReference type="Proteomes" id="UP000229681">
    <property type="component" value="Unassembled WGS sequence"/>
</dbReference>
<dbReference type="SUPFAM" id="SSF161098">
    <property type="entry name" value="MetI-like"/>
    <property type="match status" value="1"/>
</dbReference>
<proteinExistence type="inferred from homology"/>
<accession>A0A2M8PXP9</accession>
<dbReference type="InterPro" id="IPR000515">
    <property type="entry name" value="MetI-like"/>
</dbReference>
<dbReference type="InterPro" id="IPR025966">
    <property type="entry name" value="OppC_N"/>
</dbReference>
<evidence type="ECO:0000313" key="9">
    <source>
        <dbReference type="EMBL" id="PJF36299.1"/>
    </source>
</evidence>
<evidence type="ECO:0000313" key="12">
    <source>
        <dbReference type="Proteomes" id="UP000229681"/>
    </source>
</evidence>
<feature type="transmembrane region" description="Helical" evidence="7">
    <location>
        <begin position="256"/>
        <end position="280"/>
    </location>
</feature>
<protein>
    <submittedName>
        <fullName evidence="10">D-ala-D-ala transporter subunit</fullName>
    </submittedName>
</protein>
<evidence type="ECO:0000256" key="2">
    <source>
        <dbReference type="ARBA" id="ARBA00022448"/>
    </source>
</evidence>
<feature type="domain" description="ABC transmembrane type-1" evidence="8">
    <location>
        <begin position="96"/>
        <end position="280"/>
    </location>
</feature>
<comment type="similarity">
    <text evidence="7">Belongs to the binding-protein-dependent transport system permease family.</text>
</comment>
<feature type="transmembrane region" description="Helical" evidence="7">
    <location>
        <begin position="96"/>
        <end position="124"/>
    </location>
</feature>
<evidence type="ECO:0000256" key="1">
    <source>
        <dbReference type="ARBA" id="ARBA00004651"/>
    </source>
</evidence>
<accession>A0A2M8PFG9</accession>
<dbReference type="CDD" id="cd06261">
    <property type="entry name" value="TM_PBP2"/>
    <property type="match status" value="1"/>
</dbReference>
<evidence type="ECO:0000256" key="4">
    <source>
        <dbReference type="ARBA" id="ARBA00022692"/>
    </source>
</evidence>
<feature type="transmembrane region" description="Helical" evidence="7">
    <location>
        <begin position="213"/>
        <end position="236"/>
    </location>
</feature>
<comment type="caution">
    <text evidence="10">The sequence shown here is derived from an EMBL/GenBank/DDBJ whole genome shotgun (WGS) entry which is preliminary data.</text>
</comment>
<dbReference type="Gene3D" id="1.10.3720.10">
    <property type="entry name" value="MetI-like"/>
    <property type="match status" value="1"/>
</dbReference>
<dbReference type="Proteomes" id="UP000228947">
    <property type="component" value="Unassembled WGS sequence"/>
</dbReference>
<keyword evidence="5 7" id="KW-1133">Transmembrane helix</keyword>
<evidence type="ECO:0000259" key="8">
    <source>
        <dbReference type="PROSITE" id="PS50928"/>
    </source>
</evidence>
<feature type="transmembrane region" description="Helical" evidence="7">
    <location>
        <begin position="136"/>
        <end position="167"/>
    </location>
</feature>
<evidence type="ECO:0000313" key="11">
    <source>
        <dbReference type="Proteomes" id="UP000228947"/>
    </source>
</evidence>
<dbReference type="InterPro" id="IPR035906">
    <property type="entry name" value="MetI-like_sf"/>
</dbReference>
<dbReference type="PROSITE" id="PS50928">
    <property type="entry name" value="ABC_TM1"/>
    <property type="match status" value="1"/>
</dbReference>
<evidence type="ECO:0000256" key="3">
    <source>
        <dbReference type="ARBA" id="ARBA00022475"/>
    </source>
</evidence>
<keyword evidence="3" id="KW-1003">Cell membrane</keyword>
<evidence type="ECO:0000256" key="7">
    <source>
        <dbReference type="RuleBase" id="RU363032"/>
    </source>
</evidence>
<gene>
    <name evidence="9" type="ORF">CUN49_06115</name>
    <name evidence="10" type="ORF">CUN50_04595</name>
</gene>
<feature type="transmembrane region" description="Helical" evidence="7">
    <location>
        <begin position="32"/>
        <end position="55"/>
    </location>
</feature>
<name>A0A2M8PXP9_9CHLR</name>
<dbReference type="PANTHER" id="PTHR43386:SF1">
    <property type="entry name" value="D,D-DIPEPTIDE TRANSPORT SYSTEM PERMEASE PROTEIN DDPC-RELATED"/>
    <property type="match status" value="1"/>
</dbReference>
<evidence type="ECO:0000256" key="5">
    <source>
        <dbReference type="ARBA" id="ARBA00022989"/>
    </source>
</evidence>
<keyword evidence="6 7" id="KW-0472">Membrane</keyword>
<evidence type="ECO:0000256" key="6">
    <source>
        <dbReference type="ARBA" id="ARBA00023136"/>
    </source>
</evidence>
<dbReference type="Pfam" id="PF00528">
    <property type="entry name" value="BPD_transp_1"/>
    <property type="match status" value="1"/>
</dbReference>
<dbReference type="GO" id="GO:0055085">
    <property type="term" value="P:transmembrane transport"/>
    <property type="evidence" value="ECO:0007669"/>
    <property type="project" value="InterPro"/>
</dbReference>
<dbReference type="GO" id="GO:0005886">
    <property type="term" value="C:plasma membrane"/>
    <property type="evidence" value="ECO:0007669"/>
    <property type="project" value="UniProtKB-SubCell"/>
</dbReference>
<keyword evidence="2 7" id="KW-0813">Transport</keyword>
<dbReference type="EMBL" id="PGTM01000064">
    <property type="protein sequence ID" value="PJF36299.1"/>
    <property type="molecule type" value="Genomic_DNA"/>
</dbReference>
<sequence length="291" mass="31670">MANSLSISAAEGLPRRTWRRDLLKHMRRYPSLWLGSSLLGLFGLLIAFAPLIARYPPNQQNLAMRLKPPSAEHLFGTDELGRDIFSRVLHGGQISLPAALIVVTISLTIGGLLGAFAGFFGGFIDDLIMRIADVTLAFPAVVLALAISALLGPSLNNAILAACVVLWPEYARLIRSQVIVARTFEYVTAARSLGRREVGILLRHVLPNTWTPILIKAALDVGSIILLVSALSFIGLGVRPPTAEWGSMVALGRTKFYQWWVATFPGLAILVSILACNLISEGLRNWLDPRT</sequence>
<reference evidence="11 12" key="1">
    <citation type="submission" date="2017-11" db="EMBL/GenBank/DDBJ databases">
        <title>Evolution of Phototrophy in the Chloroflexi Phylum Driven by Horizontal Gene Transfer.</title>
        <authorList>
            <person name="Ward L.M."/>
            <person name="Hemp J."/>
            <person name="Shih P.M."/>
            <person name="Mcglynn S.E."/>
            <person name="Fischer W."/>
        </authorList>
    </citation>
    <scope>NUCLEOTIDE SEQUENCE [LARGE SCALE GENOMIC DNA]</scope>
    <source>
        <strain evidence="10">CP1_1M</strain>
        <strain evidence="9">JP3_13</strain>
    </source>
</reference>
<dbReference type="PANTHER" id="PTHR43386">
    <property type="entry name" value="OLIGOPEPTIDE TRANSPORT SYSTEM PERMEASE PROTEIN APPC"/>
    <property type="match status" value="1"/>
</dbReference>
<dbReference type="EMBL" id="PGTL01000022">
    <property type="protein sequence ID" value="PJF42321.1"/>
    <property type="molecule type" value="Genomic_DNA"/>
</dbReference>
<evidence type="ECO:0000313" key="10">
    <source>
        <dbReference type="EMBL" id="PJF42321.1"/>
    </source>
</evidence>
<keyword evidence="4 7" id="KW-0812">Transmembrane</keyword>
<dbReference type="AlphaFoldDB" id="A0A2M8PXP9"/>